<evidence type="ECO:0000256" key="4">
    <source>
        <dbReference type="ARBA" id="ARBA00023172"/>
    </source>
</evidence>
<accession>A0A1H3NP31</accession>
<gene>
    <name evidence="8" type="ORF">SAMN05444486_1134</name>
</gene>
<feature type="domain" description="Core-binding (CB)" evidence="7">
    <location>
        <begin position="139"/>
        <end position="226"/>
    </location>
</feature>
<evidence type="ECO:0000256" key="1">
    <source>
        <dbReference type="ARBA" id="ARBA00008857"/>
    </source>
</evidence>
<dbReference type="InterPro" id="IPR010998">
    <property type="entry name" value="Integrase_recombinase_N"/>
</dbReference>
<dbReference type="PROSITE" id="PS51900">
    <property type="entry name" value="CB"/>
    <property type="match status" value="1"/>
</dbReference>
<keyword evidence="4" id="KW-0233">DNA recombination</keyword>
<proteinExistence type="inferred from homology"/>
<evidence type="ECO:0000256" key="3">
    <source>
        <dbReference type="ARBA" id="ARBA00023125"/>
    </source>
</evidence>
<organism evidence="8 9">
    <name type="scientific">Lentibacter algarum</name>
    <dbReference type="NCBI Taxonomy" id="576131"/>
    <lineage>
        <taxon>Bacteria</taxon>
        <taxon>Pseudomonadati</taxon>
        <taxon>Pseudomonadota</taxon>
        <taxon>Alphaproteobacteria</taxon>
        <taxon>Rhodobacterales</taxon>
        <taxon>Roseobacteraceae</taxon>
        <taxon>Lentibacter</taxon>
    </lineage>
</organism>
<reference evidence="8 9" key="1">
    <citation type="submission" date="2016-10" db="EMBL/GenBank/DDBJ databases">
        <authorList>
            <person name="de Groot N.N."/>
        </authorList>
    </citation>
    <scope>NUCLEOTIDE SEQUENCE [LARGE SCALE GENOMIC DNA]</scope>
    <source>
        <strain evidence="8 9">DSM 24677</strain>
    </source>
</reference>
<keyword evidence="9" id="KW-1185">Reference proteome</keyword>
<dbReference type="Pfam" id="PF00589">
    <property type="entry name" value="Phage_integrase"/>
    <property type="match status" value="1"/>
</dbReference>
<comment type="similarity">
    <text evidence="1">Belongs to the 'phage' integrase family.</text>
</comment>
<evidence type="ECO:0000313" key="9">
    <source>
        <dbReference type="Proteomes" id="UP000199026"/>
    </source>
</evidence>
<dbReference type="InterPro" id="IPR050808">
    <property type="entry name" value="Phage_Integrase"/>
</dbReference>
<protein>
    <submittedName>
        <fullName evidence="8">Site-specific recombinase XerD</fullName>
    </submittedName>
</protein>
<dbReference type="STRING" id="576131.SAMN05444486_1134"/>
<dbReference type="InterPro" id="IPR044068">
    <property type="entry name" value="CB"/>
</dbReference>
<dbReference type="InterPro" id="IPR013762">
    <property type="entry name" value="Integrase-like_cat_sf"/>
</dbReference>
<dbReference type="GO" id="GO:0015074">
    <property type="term" value="P:DNA integration"/>
    <property type="evidence" value="ECO:0007669"/>
    <property type="project" value="UniProtKB-KW"/>
</dbReference>
<dbReference type="PROSITE" id="PS51898">
    <property type="entry name" value="TYR_RECOMBINASE"/>
    <property type="match status" value="1"/>
</dbReference>
<name>A0A1H3NP31_9RHOB</name>
<evidence type="ECO:0000259" key="7">
    <source>
        <dbReference type="PROSITE" id="PS51900"/>
    </source>
</evidence>
<evidence type="ECO:0000259" key="6">
    <source>
        <dbReference type="PROSITE" id="PS51898"/>
    </source>
</evidence>
<keyword evidence="2" id="KW-0229">DNA integration</keyword>
<dbReference type="PANTHER" id="PTHR30629:SF2">
    <property type="entry name" value="PROPHAGE INTEGRASE INTS-RELATED"/>
    <property type="match status" value="1"/>
</dbReference>
<keyword evidence="3 5" id="KW-0238">DNA-binding</keyword>
<dbReference type="GO" id="GO:0003677">
    <property type="term" value="F:DNA binding"/>
    <property type="evidence" value="ECO:0007669"/>
    <property type="project" value="UniProtKB-UniRule"/>
</dbReference>
<dbReference type="GO" id="GO:0006310">
    <property type="term" value="P:DNA recombination"/>
    <property type="evidence" value="ECO:0007669"/>
    <property type="project" value="UniProtKB-KW"/>
</dbReference>
<dbReference type="Gene3D" id="1.10.443.10">
    <property type="entry name" value="Intergrase catalytic core"/>
    <property type="match status" value="1"/>
</dbReference>
<dbReference type="EMBL" id="FNPR01000013">
    <property type="protein sequence ID" value="SDY89949.1"/>
    <property type="molecule type" value="Genomic_DNA"/>
</dbReference>
<dbReference type="OrthoDB" id="7222937at2"/>
<evidence type="ECO:0000256" key="2">
    <source>
        <dbReference type="ARBA" id="ARBA00022908"/>
    </source>
</evidence>
<evidence type="ECO:0000256" key="5">
    <source>
        <dbReference type="PROSITE-ProRule" id="PRU01248"/>
    </source>
</evidence>
<dbReference type="Gene3D" id="1.10.150.130">
    <property type="match status" value="1"/>
</dbReference>
<dbReference type="Proteomes" id="UP000199026">
    <property type="component" value="Unassembled WGS sequence"/>
</dbReference>
<dbReference type="SUPFAM" id="SSF56349">
    <property type="entry name" value="DNA breaking-rejoining enzymes"/>
    <property type="match status" value="1"/>
</dbReference>
<evidence type="ECO:0000313" key="8">
    <source>
        <dbReference type="EMBL" id="SDY89949.1"/>
    </source>
</evidence>
<dbReference type="InterPro" id="IPR011010">
    <property type="entry name" value="DNA_brk_join_enz"/>
</dbReference>
<dbReference type="PANTHER" id="PTHR30629">
    <property type="entry name" value="PROPHAGE INTEGRASE"/>
    <property type="match status" value="1"/>
</dbReference>
<dbReference type="InterPro" id="IPR002104">
    <property type="entry name" value="Integrase_catalytic"/>
</dbReference>
<sequence>MNDEMSINLPRYVFRRANGSFRYKRNVPKHLRALLGKDTLYRQLGDSYREAMQALPLVHARVEALLNDETNKSARERSVELIRGALGDEVAELVLAEAVPEYSPIENALNDLGKALHKQKMPAEVVQQVYSGRLKPDTMTLEKALQEYVAYKSDTPKAAREIGQRVERLRTDMQAVFGKQKLKHVALSDITRQDANELRDHLLSRVSANSAVRMLGVVRTAINHVIVEHALTLPNVFTNLKIKGAGASKHDRLPLKDTQLTLLEPAFSGDNTAWALYVTLRDTGARVSEVSGLRIKDCDLVAKCLHISPTPWRGLKTTNSQRSVPLSATAVAALGKLIQNNMQDPEAPLFARYAKERGADSCSAMMMKRFRTIITDKKLTMHSLRHRMKDKLRNTGCPEAISLAILGHSTNTVAANYGSGYALEVMREHLEKVWQ</sequence>
<dbReference type="AlphaFoldDB" id="A0A1H3NP31"/>
<feature type="domain" description="Tyr recombinase" evidence="6">
    <location>
        <begin position="248"/>
        <end position="435"/>
    </location>
</feature>